<dbReference type="SUPFAM" id="SSF53720">
    <property type="entry name" value="ALDH-like"/>
    <property type="match status" value="2"/>
</dbReference>
<dbReference type="Proteomes" id="UP000219111">
    <property type="component" value="Unassembled WGS sequence"/>
</dbReference>
<dbReference type="AlphaFoldDB" id="A0A285RJ13"/>
<dbReference type="InterPro" id="IPR016163">
    <property type="entry name" value="Ald_DH_C"/>
</dbReference>
<feature type="domain" description="Aldehyde dehydrogenase" evidence="2">
    <location>
        <begin position="497"/>
        <end position="700"/>
    </location>
</feature>
<dbReference type="InterPro" id="IPR016161">
    <property type="entry name" value="Ald_DH/histidinol_DH"/>
</dbReference>
<evidence type="ECO:0000259" key="2">
    <source>
        <dbReference type="Pfam" id="PF00171"/>
    </source>
</evidence>
<reference evidence="4" key="1">
    <citation type="submission" date="2017-08" db="EMBL/GenBank/DDBJ databases">
        <authorList>
            <person name="Varghese N."/>
            <person name="Submissions S."/>
        </authorList>
    </citation>
    <scope>NUCLEOTIDE SEQUENCE [LARGE SCALE GENOMIC DNA]</scope>
    <source>
        <strain evidence="4">JA276</strain>
    </source>
</reference>
<organism evidence="3 4">
    <name type="scientific">Rhodobacter maris</name>
    <dbReference type="NCBI Taxonomy" id="446682"/>
    <lineage>
        <taxon>Bacteria</taxon>
        <taxon>Pseudomonadati</taxon>
        <taxon>Pseudomonadota</taxon>
        <taxon>Alphaproteobacteria</taxon>
        <taxon>Rhodobacterales</taxon>
        <taxon>Rhodobacter group</taxon>
        <taxon>Rhodobacter</taxon>
    </lineage>
</organism>
<keyword evidence="1" id="KW-0560">Oxidoreductase</keyword>
<protein>
    <submittedName>
        <fullName evidence="3">Aldehyde dehydrogenase (NAD+)</fullName>
    </submittedName>
</protein>
<proteinExistence type="predicted"/>
<evidence type="ECO:0000256" key="1">
    <source>
        <dbReference type="ARBA" id="ARBA00023002"/>
    </source>
</evidence>
<accession>A0A285RJ13</accession>
<gene>
    <name evidence="3" type="ORF">SAMN05877831_101319</name>
</gene>
<dbReference type="GO" id="GO:0016620">
    <property type="term" value="F:oxidoreductase activity, acting on the aldehyde or oxo group of donors, NAD or NADP as acceptor"/>
    <property type="evidence" value="ECO:0007669"/>
    <property type="project" value="InterPro"/>
</dbReference>
<feature type="domain" description="Aldehyde dehydrogenase" evidence="2">
    <location>
        <begin position="48"/>
        <end position="482"/>
    </location>
</feature>
<dbReference type="InterPro" id="IPR016162">
    <property type="entry name" value="Ald_DH_N"/>
</dbReference>
<dbReference type="Gene3D" id="3.40.309.10">
    <property type="entry name" value="Aldehyde Dehydrogenase, Chain A, domain 2"/>
    <property type="match status" value="1"/>
</dbReference>
<dbReference type="OrthoDB" id="9812625at2"/>
<keyword evidence="4" id="KW-1185">Reference proteome</keyword>
<evidence type="ECO:0000313" key="3">
    <source>
        <dbReference type="EMBL" id="SOB94071.1"/>
    </source>
</evidence>
<dbReference type="Gene3D" id="3.40.605.10">
    <property type="entry name" value="Aldehyde Dehydrogenase, Chain A, domain 1"/>
    <property type="match status" value="2"/>
</dbReference>
<dbReference type="EMBL" id="OBMT01000001">
    <property type="protein sequence ID" value="SOB94071.1"/>
    <property type="molecule type" value="Genomic_DNA"/>
</dbReference>
<evidence type="ECO:0000313" key="4">
    <source>
        <dbReference type="Proteomes" id="UP000219111"/>
    </source>
</evidence>
<dbReference type="InterPro" id="IPR015590">
    <property type="entry name" value="Aldehyde_DH_dom"/>
</dbReference>
<dbReference type="Pfam" id="PF00171">
    <property type="entry name" value="Aldedh"/>
    <property type="match status" value="2"/>
</dbReference>
<dbReference type="PANTHER" id="PTHR11699">
    <property type="entry name" value="ALDEHYDE DEHYDROGENASE-RELATED"/>
    <property type="match status" value="1"/>
</dbReference>
<sequence>MPSVTDILDTMAYGPAPEVPDEALAWLAAHGRFGHFCNGAFTTAGPCVACVNPATGSVLAEVSQAGTAEVAAVTAAARAAAPGWAAVSDHARAMALMALARALRKRQRFFALLTALDTGTPIRDAFENDLPGAIRQLTYHAGRAETRESDFPGRVPLGVVGLVLPGDLPLPMLVSHLAPALAAGATVVVKPSEHSPLSALAFAELCAEVKLPPGVVNVITGDDTTGVALAAADLDAIAFAGSAEAGRSLRAALAGSDRALSLSLRSPGLHIVFADADLDAAVEGVVEGVWRRTGPFPPAGARLLVAEAALGCFTEKLVARLGRLRAGDPLDHGSDLGALLHPGRRDRVEAFLAAAVVAGATCVRPEMALPAAGAFCAPALLLGTEPANPCYGAEIPGPVATLTSFRTPAEAVELANSARSGLSATIWSENITLAHDIAAQLVAGVIALNTAPLADAAVPSGGMRESGAARLGGRAGLSSFLRPAPVPACPEPANAPASAGETSPKALDKAVTAARKAAGWAEKSTAARTEALYAVAETLAARAGALADRLAASGHDRAEAAQSVALAFRVAALTDREAGTGSAARAQMLTLTLNAPWGVIGIACPAAQPLLGLVALVLPAIALGNRVVALPATALPLADLTALFHDAGLPAGVVTLLPGPRADLAQALARHDDVAALWYAGNVTGAAEVTRESSGNLKALWCPTERDWSAQSLADTLEAAAQIKTVWIPYGA</sequence>
<name>A0A285RJ13_9RHOB</name>
<dbReference type="RefSeq" id="WP_097068348.1">
    <property type="nucleotide sequence ID" value="NZ_OBMT01000001.1"/>
</dbReference>